<evidence type="ECO:0000256" key="1">
    <source>
        <dbReference type="ARBA" id="ARBA00010333"/>
    </source>
</evidence>
<dbReference type="InterPro" id="IPR001638">
    <property type="entry name" value="Solute-binding_3/MltF_N"/>
</dbReference>
<dbReference type="Gene3D" id="3.40.190.10">
    <property type="entry name" value="Periplasmic binding protein-like II"/>
    <property type="match status" value="2"/>
</dbReference>
<reference evidence="4 5" key="1">
    <citation type="submission" date="2014-10" db="EMBL/GenBank/DDBJ databases">
        <title>Genome sequence of Erwinia typographi M043b.</title>
        <authorList>
            <person name="Chan K.-G."/>
            <person name="Tan W.-S."/>
        </authorList>
    </citation>
    <scope>NUCLEOTIDE SEQUENCE [LARGE SCALE GENOMIC DNA]</scope>
    <source>
        <strain evidence="4 5">M043b</strain>
    </source>
</reference>
<evidence type="ECO:0000313" key="5">
    <source>
        <dbReference type="Proteomes" id="UP000030351"/>
    </source>
</evidence>
<feature type="domain" description="Solute-binding protein family 3/N-terminal" evidence="3">
    <location>
        <begin position="28"/>
        <end position="257"/>
    </location>
</feature>
<dbReference type="PANTHER" id="PTHR35936">
    <property type="entry name" value="MEMBRANE-BOUND LYTIC MUREIN TRANSGLYCOSYLASE F"/>
    <property type="match status" value="1"/>
</dbReference>
<dbReference type="OrthoDB" id="368476at2"/>
<evidence type="ECO:0000256" key="2">
    <source>
        <dbReference type="ARBA" id="ARBA00022729"/>
    </source>
</evidence>
<name>A0A0A4A320_9GAMM</name>
<keyword evidence="2" id="KW-0732">Signal</keyword>
<dbReference type="SUPFAM" id="SSF53850">
    <property type="entry name" value="Periplasmic binding protein-like II"/>
    <property type="match status" value="1"/>
</dbReference>
<evidence type="ECO:0000259" key="3">
    <source>
        <dbReference type="SMART" id="SM00062"/>
    </source>
</evidence>
<accession>A0A0A4A320</accession>
<keyword evidence="5" id="KW-1185">Reference proteome</keyword>
<dbReference type="CDD" id="cd01004">
    <property type="entry name" value="PBP2_MidA_like"/>
    <property type="match status" value="1"/>
</dbReference>
<dbReference type="Pfam" id="PF00497">
    <property type="entry name" value="SBP_bac_3"/>
    <property type="match status" value="1"/>
</dbReference>
<comment type="caution">
    <text evidence="4">The sequence shown here is derived from an EMBL/GenBank/DDBJ whole genome shotgun (WGS) entry which is preliminary data.</text>
</comment>
<organism evidence="4 5">
    <name type="scientific">Erwinia typographi</name>
    <dbReference type="NCBI Taxonomy" id="371042"/>
    <lineage>
        <taxon>Bacteria</taxon>
        <taxon>Pseudomonadati</taxon>
        <taxon>Pseudomonadota</taxon>
        <taxon>Gammaproteobacteria</taxon>
        <taxon>Enterobacterales</taxon>
        <taxon>Erwiniaceae</taxon>
        <taxon>Erwinia</taxon>
    </lineage>
</organism>
<proteinExistence type="inferred from homology"/>
<evidence type="ECO:0000313" key="4">
    <source>
        <dbReference type="EMBL" id="KGT92313.1"/>
    </source>
</evidence>
<dbReference type="STRING" id="371042.NG99_14480"/>
<dbReference type="PANTHER" id="PTHR35936:SF17">
    <property type="entry name" value="ARGININE-BINDING EXTRACELLULAR PROTEIN ARTP"/>
    <property type="match status" value="1"/>
</dbReference>
<sequence>MLSISLALISQFAFSDVTAPAGIKSKGQLTFCSDLENPPAEGIADDGKTPSGVAVDVMNALGPLMGVKTRIDNYQFSGIFAALDTGKCDAVVASVAKTPERSERYGLIDYWSVKSGLLVVKGNPLHLDKFEDLSGRRVAALLGSSNEARVKQIGNKLVSEGKAGITLVSLNSYVAAFHDLLLGRADAMVGDSVVLNYYMSKAPNKFQTADMHVPPKTWVIVTLKNNNEVRQALQSALDELNTSGEMKKIVSKWGIEKGVELCSSSAQCG</sequence>
<protein>
    <submittedName>
        <fullName evidence="4">ABC transporter substrate-binding protein</fullName>
    </submittedName>
</protein>
<dbReference type="Proteomes" id="UP000030351">
    <property type="component" value="Unassembled WGS sequence"/>
</dbReference>
<comment type="similarity">
    <text evidence="1">Belongs to the bacterial solute-binding protein 3 family.</text>
</comment>
<gene>
    <name evidence="4" type="ORF">NG99_14480</name>
</gene>
<dbReference type="EMBL" id="JRUQ01000041">
    <property type="protein sequence ID" value="KGT92313.1"/>
    <property type="molecule type" value="Genomic_DNA"/>
</dbReference>
<dbReference type="AlphaFoldDB" id="A0A0A4A320"/>
<dbReference type="SMART" id="SM00062">
    <property type="entry name" value="PBPb"/>
    <property type="match status" value="1"/>
</dbReference>
<dbReference type="eggNOG" id="COG0834">
    <property type="taxonomic scope" value="Bacteria"/>
</dbReference>